<proteinExistence type="predicted"/>
<gene>
    <name evidence="1" type="ORF">OMED0930_LOCUS2773</name>
</gene>
<dbReference type="PANTHER" id="PTHR46701">
    <property type="entry name" value="GLYCOSYLTRANSFERASE-LIKE KOBITO 1"/>
    <property type="match status" value="1"/>
</dbReference>
<dbReference type="EMBL" id="HBFO01004051">
    <property type="protein sequence ID" value="CAD8811679.1"/>
    <property type="molecule type" value="Transcribed_RNA"/>
</dbReference>
<dbReference type="AlphaFoldDB" id="A0A7S0Z5M5"/>
<protein>
    <recommendedName>
        <fullName evidence="2">Glycosyltransferase family 92 protein</fullName>
    </recommendedName>
</protein>
<dbReference type="GO" id="GO:0030244">
    <property type="term" value="P:cellulose biosynthetic process"/>
    <property type="evidence" value="ECO:0007669"/>
    <property type="project" value="InterPro"/>
</dbReference>
<evidence type="ECO:0000313" key="1">
    <source>
        <dbReference type="EMBL" id="CAD8811679.1"/>
    </source>
</evidence>
<organism evidence="1">
    <name type="scientific">Ostreococcus mediterraneus</name>
    <dbReference type="NCBI Taxonomy" id="1486918"/>
    <lineage>
        <taxon>Eukaryota</taxon>
        <taxon>Viridiplantae</taxon>
        <taxon>Chlorophyta</taxon>
        <taxon>Mamiellophyceae</taxon>
        <taxon>Mamiellales</taxon>
        <taxon>Bathycoccaceae</taxon>
        <taxon>Ostreococcus</taxon>
    </lineage>
</organism>
<sequence length="526" mass="60838">MKIASAHSARLEFLVVYRDETTTNSIPRCFIKELFVKLLPDVQSKSQKKAFNIMKHGARIIRHNRTHTLADLIGRSRKILLSISTIWLFSSLWNYVSSSCTHGMQHLGTDDVVFGTHQDQRKTQIHEIDNIVGEGNVGLVCTTRSNSNLMPWLNYHRLVGVHHFFIVLDGKSIPLDTERMYQQMRDVTVYTSTQTNAWRNESKILNLERMQKHIHDPVCGVDRVFVQQALNVEYIIHEILQGNVDVSIDWIVHIDSDELIYPAGAENNFNIRRLLASIPNAVGRVVFPNYEAVPEKLNNRDPFVDVTLFRRSHKHLDAEIYAKYKDASKGDNPRYFLGYSNGKSAARVFDDLRPVGVHNFEHIRSKHLKEITLNESVILHYGFTDFSRVVGRFSQCDCPQEFTHKCKRLPFDLELAHKYHELYLTSREEELQTWYESRVVAHPESTDVVKFLKLGILTRINLPSILIQNQRDTIYIESTFSTRLVLDSLTLVVACCRKTFSKIRFNYIHHPWPVVLLMISSTPVLV</sequence>
<reference evidence="1" key="1">
    <citation type="submission" date="2021-01" db="EMBL/GenBank/DDBJ databases">
        <authorList>
            <person name="Corre E."/>
            <person name="Pelletier E."/>
            <person name="Niang G."/>
            <person name="Scheremetjew M."/>
            <person name="Finn R."/>
            <person name="Kale V."/>
            <person name="Holt S."/>
            <person name="Cochrane G."/>
            <person name="Meng A."/>
            <person name="Brown T."/>
            <person name="Cohen L."/>
        </authorList>
    </citation>
    <scope>NUCLEOTIDE SEQUENCE</scope>
    <source>
        <strain evidence="1">Clade-D-RCC1621</strain>
    </source>
</reference>
<dbReference type="InterPro" id="IPR044224">
    <property type="entry name" value="KOBITO1-like"/>
</dbReference>
<dbReference type="PANTHER" id="PTHR46701:SF7">
    <property type="entry name" value="GLYCOSYLTRANSFERASE-LIKE KOBITO 1"/>
    <property type="match status" value="1"/>
</dbReference>
<dbReference type="GO" id="GO:0009737">
    <property type="term" value="P:response to abscisic acid"/>
    <property type="evidence" value="ECO:0007669"/>
    <property type="project" value="InterPro"/>
</dbReference>
<name>A0A7S0Z5M5_9CHLO</name>
<accession>A0A7S0Z5M5</accession>
<evidence type="ECO:0008006" key="2">
    <source>
        <dbReference type="Google" id="ProtNLM"/>
    </source>
</evidence>